<dbReference type="Gene3D" id="1.10.510.10">
    <property type="entry name" value="Transferase(Phosphotransferase) domain 1"/>
    <property type="match status" value="1"/>
</dbReference>
<dbReference type="InterPro" id="IPR050235">
    <property type="entry name" value="CK1_Ser-Thr_kinase"/>
</dbReference>
<dbReference type="GO" id="GO:0004674">
    <property type="term" value="F:protein serine/threonine kinase activity"/>
    <property type="evidence" value="ECO:0007669"/>
    <property type="project" value="UniProtKB-EC"/>
</dbReference>
<keyword evidence="5" id="KW-1185">Reference proteome</keyword>
<dbReference type="PANTHER" id="PTHR11909">
    <property type="entry name" value="CASEIN KINASE-RELATED"/>
    <property type="match status" value="1"/>
</dbReference>
<dbReference type="InterPro" id="IPR011009">
    <property type="entry name" value="Kinase-like_dom_sf"/>
</dbReference>
<sequence>MTVRKTNYSKHSKETSHLKSAGVPSDVGGKINKKERNYIDNIELGKGEAKKQVVNHASVEKKSPIKRTLERKRKRESKKILLLKDGQILLSKFKVEGLLADGGFAQVFSVVHRDTQKRWAVKIESGKCDRKRMKLEILVLILLRGKENIPEITAMGTCSMGHFFVMQLVGRNLSDLRRQLPHRRLSHGTLYRAMLQVLHALSLVHGAGFLHRDLKPSNCCIGMDDVTKIYLLDYGLTRQYIDSCGLLRKPRESIGMRGTLRYVSLEAHARRDLGPCHDLVALLYSIHILSMKYGTMPDYGKLTEMLKSCLPADVKISDPYDWQKNPCKLKNDVKKMSILEPPNVGDKLELPSSKL</sequence>
<dbReference type="InterPro" id="IPR000719">
    <property type="entry name" value="Prot_kinase_dom"/>
</dbReference>
<name>A0AAD5R8K8_PARTN</name>
<comment type="caution">
    <text evidence="4">The sequence shown here is derived from an EMBL/GenBank/DDBJ whole genome shotgun (WGS) entry which is preliminary data.</text>
</comment>
<gene>
    <name evidence="4" type="ORF">KIN20_033362</name>
</gene>
<evidence type="ECO:0000313" key="4">
    <source>
        <dbReference type="EMBL" id="KAJ1371411.1"/>
    </source>
</evidence>
<evidence type="ECO:0000259" key="3">
    <source>
        <dbReference type="PROSITE" id="PS50011"/>
    </source>
</evidence>
<organism evidence="4 5">
    <name type="scientific">Parelaphostrongylus tenuis</name>
    <name type="common">Meningeal worm</name>
    <dbReference type="NCBI Taxonomy" id="148309"/>
    <lineage>
        <taxon>Eukaryota</taxon>
        <taxon>Metazoa</taxon>
        <taxon>Ecdysozoa</taxon>
        <taxon>Nematoda</taxon>
        <taxon>Chromadorea</taxon>
        <taxon>Rhabditida</taxon>
        <taxon>Rhabditina</taxon>
        <taxon>Rhabditomorpha</taxon>
        <taxon>Strongyloidea</taxon>
        <taxon>Metastrongylidae</taxon>
        <taxon>Parelaphostrongylus</taxon>
    </lineage>
</organism>
<dbReference type="GO" id="GO:0005524">
    <property type="term" value="F:ATP binding"/>
    <property type="evidence" value="ECO:0007669"/>
    <property type="project" value="InterPro"/>
</dbReference>
<reference evidence="4" key="1">
    <citation type="submission" date="2021-06" db="EMBL/GenBank/DDBJ databases">
        <title>Parelaphostrongylus tenuis whole genome reference sequence.</title>
        <authorList>
            <person name="Garwood T.J."/>
            <person name="Larsen P.A."/>
            <person name="Fountain-Jones N.M."/>
            <person name="Garbe J.R."/>
            <person name="Macchietto M.G."/>
            <person name="Kania S.A."/>
            <person name="Gerhold R.W."/>
            <person name="Richards J.E."/>
            <person name="Wolf T.M."/>
        </authorList>
    </citation>
    <scope>NUCLEOTIDE SEQUENCE</scope>
    <source>
        <strain evidence="4">MNPRO001-30</strain>
        <tissue evidence="4">Meninges</tissue>
    </source>
</reference>
<dbReference type="Pfam" id="PF00069">
    <property type="entry name" value="Pkinase"/>
    <property type="match status" value="1"/>
</dbReference>
<evidence type="ECO:0000256" key="2">
    <source>
        <dbReference type="SAM" id="MobiDB-lite"/>
    </source>
</evidence>
<dbReference type="EC" id="2.7.11.1" evidence="1"/>
<accession>A0AAD5R8K8</accession>
<protein>
    <recommendedName>
        <fullName evidence="1">non-specific serine/threonine protein kinase</fullName>
        <ecNumber evidence="1">2.7.11.1</ecNumber>
    </recommendedName>
</protein>
<feature type="region of interest" description="Disordered" evidence="2">
    <location>
        <begin position="1"/>
        <end position="30"/>
    </location>
</feature>
<evidence type="ECO:0000313" key="5">
    <source>
        <dbReference type="Proteomes" id="UP001196413"/>
    </source>
</evidence>
<feature type="domain" description="Protein kinase" evidence="3">
    <location>
        <begin position="93"/>
        <end position="355"/>
    </location>
</feature>
<dbReference type="InterPro" id="IPR008271">
    <property type="entry name" value="Ser/Thr_kinase_AS"/>
</dbReference>
<dbReference type="Proteomes" id="UP001196413">
    <property type="component" value="Unassembled WGS sequence"/>
</dbReference>
<dbReference type="EMBL" id="JAHQIW010006977">
    <property type="protein sequence ID" value="KAJ1371411.1"/>
    <property type="molecule type" value="Genomic_DNA"/>
</dbReference>
<dbReference type="AlphaFoldDB" id="A0AAD5R8K8"/>
<evidence type="ECO:0000256" key="1">
    <source>
        <dbReference type="ARBA" id="ARBA00012513"/>
    </source>
</evidence>
<dbReference type="PROSITE" id="PS50011">
    <property type="entry name" value="PROTEIN_KINASE_DOM"/>
    <property type="match status" value="1"/>
</dbReference>
<dbReference type="PROSITE" id="PS00108">
    <property type="entry name" value="PROTEIN_KINASE_ST"/>
    <property type="match status" value="1"/>
</dbReference>
<dbReference type="SUPFAM" id="SSF56112">
    <property type="entry name" value="Protein kinase-like (PK-like)"/>
    <property type="match status" value="1"/>
</dbReference>
<proteinExistence type="predicted"/>
<dbReference type="SMART" id="SM00220">
    <property type="entry name" value="S_TKc"/>
    <property type="match status" value="1"/>
</dbReference>